<keyword evidence="9" id="KW-0804">Transcription</keyword>
<evidence type="ECO:0000256" key="9">
    <source>
        <dbReference type="ARBA" id="ARBA00023163"/>
    </source>
</evidence>
<dbReference type="PANTHER" id="PTHR24393:SF151">
    <property type="entry name" value="C2H2-TYPE DOMAIN-CONTAINING PROTEIN"/>
    <property type="match status" value="1"/>
</dbReference>
<feature type="compositionally biased region" description="Basic and acidic residues" evidence="12">
    <location>
        <begin position="318"/>
        <end position="327"/>
    </location>
</feature>
<dbReference type="GO" id="GO:0001228">
    <property type="term" value="F:DNA-binding transcription activator activity, RNA polymerase II-specific"/>
    <property type="evidence" value="ECO:0007669"/>
    <property type="project" value="TreeGrafter"/>
</dbReference>
<evidence type="ECO:0000256" key="1">
    <source>
        <dbReference type="ARBA" id="ARBA00004123"/>
    </source>
</evidence>
<dbReference type="FunFam" id="3.30.160.60:FF:000145">
    <property type="entry name" value="Zinc finger protein 574"/>
    <property type="match status" value="1"/>
</dbReference>
<feature type="compositionally biased region" description="Polar residues" evidence="12">
    <location>
        <begin position="347"/>
        <end position="356"/>
    </location>
</feature>
<keyword evidence="3" id="KW-0479">Metal-binding</keyword>
<dbReference type="InterPro" id="IPR038269">
    <property type="entry name" value="SCAN_sf"/>
</dbReference>
<dbReference type="SUPFAM" id="SSF57667">
    <property type="entry name" value="beta-beta-alpha zinc fingers"/>
    <property type="match status" value="4"/>
</dbReference>
<dbReference type="SUPFAM" id="SSF47353">
    <property type="entry name" value="Retrovirus capsid dimerization domain-like"/>
    <property type="match status" value="1"/>
</dbReference>
<dbReference type="PROSITE" id="PS50804">
    <property type="entry name" value="SCAN_BOX"/>
    <property type="match status" value="1"/>
</dbReference>
<evidence type="ECO:0000256" key="7">
    <source>
        <dbReference type="ARBA" id="ARBA00023015"/>
    </source>
</evidence>
<protein>
    <submittedName>
        <fullName evidence="15">Uncharacterized protein</fullName>
    </submittedName>
</protein>
<dbReference type="FunFam" id="3.30.160.60:FF:000620">
    <property type="entry name" value="Zinc finger protein 263"/>
    <property type="match status" value="1"/>
</dbReference>
<keyword evidence="4" id="KW-0677">Repeat</keyword>
<name>A0A8D2LCU8_VARKO</name>
<dbReference type="Pfam" id="PF02023">
    <property type="entry name" value="SCAN"/>
    <property type="match status" value="1"/>
</dbReference>
<dbReference type="Gene3D" id="1.10.4020.10">
    <property type="entry name" value="DNA breaking-rejoining enzymes"/>
    <property type="match status" value="1"/>
</dbReference>
<feature type="domain" description="C2H2-type" evidence="13">
    <location>
        <begin position="400"/>
        <end position="427"/>
    </location>
</feature>
<dbReference type="PROSITE" id="PS50157">
    <property type="entry name" value="ZINC_FINGER_C2H2_2"/>
    <property type="match status" value="6"/>
</dbReference>
<proteinExistence type="inferred from homology"/>
<keyword evidence="10" id="KW-0539">Nucleus</keyword>
<keyword evidence="7" id="KW-0805">Transcription regulation</keyword>
<dbReference type="InterPro" id="IPR003309">
    <property type="entry name" value="SCAN_dom"/>
</dbReference>
<dbReference type="SMART" id="SM00355">
    <property type="entry name" value="ZnF_C2H2"/>
    <property type="match status" value="6"/>
</dbReference>
<feature type="domain" description="C2H2-type" evidence="13">
    <location>
        <begin position="372"/>
        <end position="399"/>
    </location>
</feature>
<dbReference type="GO" id="GO:0000978">
    <property type="term" value="F:RNA polymerase II cis-regulatory region sequence-specific DNA binding"/>
    <property type="evidence" value="ECO:0007669"/>
    <property type="project" value="TreeGrafter"/>
</dbReference>
<reference evidence="15" key="2">
    <citation type="submission" date="2025-09" db="UniProtKB">
        <authorList>
            <consortium name="Ensembl"/>
        </authorList>
    </citation>
    <scope>IDENTIFICATION</scope>
</reference>
<feature type="domain" description="C2H2-type" evidence="13">
    <location>
        <begin position="456"/>
        <end position="483"/>
    </location>
</feature>
<keyword evidence="16" id="KW-1185">Reference proteome</keyword>
<evidence type="ECO:0000313" key="15">
    <source>
        <dbReference type="Ensembl" id="ENSVKKP00000019735.1"/>
    </source>
</evidence>
<dbReference type="GO" id="GO:0008270">
    <property type="term" value="F:zinc ion binding"/>
    <property type="evidence" value="ECO:0007669"/>
    <property type="project" value="UniProtKB-KW"/>
</dbReference>
<evidence type="ECO:0000256" key="12">
    <source>
        <dbReference type="SAM" id="MobiDB-lite"/>
    </source>
</evidence>
<feature type="region of interest" description="Disordered" evidence="12">
    <location>
        <begin position="125"/>
        <end position="160"/>
    </location>
</feature>
<feature type="compositionally biased region" description="Acidic residues" evidence="12">
    <location>
        <begin position="146"/>
        <end position="155"/>
    </location>
</feature>
<dbReference type="GO" id="GO:0005634">
    <property type="term" value="C:nucleus"/>
    <property type="evidence" value="ECO:0007669"/>
    <property type="project" value="UniProtKB-SubCell"/>
</dbReference>
<feature type="domain" description="C2H2-type" evidence="13">
    <location>
        <begin position="484"/>
        <end position="511"/>
    </location>
</feature>
<reference evidence="15" key="1">
    <citation type="submission" date="2025-08" db="UniProtKB">
        <authorList>
            <consortium name="Ensembl"/>
        </authorList>
    </citation>
    <scope>IDENTIFICATION</scope>
</reference>
<dbReference type="PANTHER" id="PTHR24393">
    <property type="entry name" value="ZINC FINGER PROTEIN"/>
    <property type="match status" value="1"/>
</dbReference>
<dbReference type="SMART" id="SM00431">
    <property type="entry name" value="SCAN"/>
    <property type="match status" value="1"/>
</dbReference>
<dbReference type="InterPro" id="IPR036236">
    <property type="entry name" value="Znf_C2H2_sf"/>
</dbReference>
<comment type="similarity">
    <text evidence="2">Belongs to the krueppel C2H2-type zinc-finger protein family.</text>
</comment>
<feature type="domain" description="SCAN box" evidence="14">
    <location>
        <begin position="174"/>
        <end position="252"/>
    </location>
</feature>
<evidence type="ECO:0000256" key="11">
    <source>
        <dbReference type="PROSITE-ProRule" id="PRU00042"/>
    </source>
</evidence>
<dbReference type="InterPro" id="IPR013087">
    <property type="entry name" value="Znf_C2H2_type"/>
</dbReference>
<feature type="region of interest" description="Disordered" evidence="12">
    <location>
        <begin position="503"/>
        <end position="530"/>
    </location>
</feature>
<evidence type="ECO:0000256" key="2">
    <source>
        <dbReference type="ARBA" id="ARBA00006991"/>
    </source>
</evidence>
<dbReference type="Gene3D" id="3.30.160.60">
    <property type="entry name" value="Classic Zinc Finger"/>
    <property type="match status" value="6"/>
</dbReference>
<dbReference type="FunFam" id="3.30.160.60:FF:001119">
    <property type="entry name" value="zinc finger protein 408"/>
    <property type="match status" value="1"/>
</dbReference>
<dbReference type="FunFam" id="3.30.160.60:FF:000358">
    <property type="entry name" value="zinc finger protein 24"/>
    <property type="match status" value="1"/>
</dbReference>
<evidence type="ECO:0000313" key="16">
    <source>
        <dbReference type="Proteomes" id="UP000694545"/>
    </source>
</evidence>
<evidence type="ECO:0000256" key="4">
    <source>
        <dbReference type="ARBA" id="ARBA00022737"/>
    </source>
</evidence>
<evidence type="ECO:0000256" key="6">
    <source>
        <dbReference type="ARBA" id="ARBA00022833"/>
    </source>
</evidence>
<keyword evidence="6" id="KW-0862">Zinc</keyword>
<comment type="subcellular location">
    <subcellularLocation>
        <location evidence="1">Nucleus</location>
    </subcellularLocation>
</comment>
<evidence type="ECO:0000256" key="10">
    <source>
        <dbReference type="ARBA" id="ARBA00023242"/>
    </source>
</evidence>
<dbReference type="OMA" id="QNIHIRR"/>
<dbReference type="FunFam" id="3.30.160.60:FF:000087">
    <property type="entry name" value="Zinc finger protein 354B"/>
    <property type="match status" value="1"/>
</dbReference>
<evidence type="ECO:0000256" key="5">
    <source>
        <dbReference type="ARBA" id="ARBA00022771"/>
    </source>
</evidence>
<dbReference type="FunFam" id="3.30.160.60:FF:003000">
    <property type="entry name" value="Zinc finger and SCAN domain-containing 20"/>
    <property type="match status" value="1"/>
</dbReference>
<keyword evidence="5 11" id="KW-0863">Zinc-finger</keyword>
<dbReference type="PROSITE" id="PS00028">
    <property type="entry name" value="ZINC_FINGER_C2H2_1"/>
    <property type="match status" value="6"/>
</dbReference>
<dbReference type="Proteomes" id="UP000694545">
    <property type="component" value="Unplaced"/>
</dbReference>
<dbReference type="FunFam" id="1.10.4020.10:FF:000001">
    <property type="entry name" value="zinc finger protein 263 isoform X1"/>
    <property type="match status" value="1"/>
</dbReference>
<dbReference type="CDD" id="cd07936">
    <property type="entry name" value="SCAN"/>
    <property type="match status" value="1"/>
</dbReference>
<dbReference type="AlphaFoldDB" id="A0A8D2LCU8"/>
<feature type="domain" description="C2H2-type" evidence="13">
    <location>
        <begin position="540"/>
        <end position="567"/>
    </location>
</feature>
<evidence type="ECO:0000256" key="8">
    <source>
        <dbReference type="ARBA" id="ARBA00023125"/>
    </source>
</evidence>
<dbReference type="Ensembl" id="ENSVKKT00000020220.1">
    <property type="protein sequence ID" value="ENSVKKP00000019735.1"/>
    <property type="gene ID" value="ENSVKKG00000013361.1"/>
</dbReference>
<dbReference type="Pfam" id="PF00096">
    <property type="entry name" value="zf-C2H2"/>
    <property type="match status" value="5"/>
</dbReference>
<feature type="domain" description="C2H2-type" evidence="13">
    <location>
        <begin position="428"/>
        <end position="455"/>
    </location>
</feature>
<evidence type="ECO:0000256" key="3">
    <source>
        <dbReference type="ARBA" id="ARBA00022723"/>
    </source>
</evidence>
<accession>A0A8D2LCU8</accession>
<organism evidence="15 16">
    <name type="scientific">Varanus komodoensis</name>
    <name type="common">Komodo dragon</name>
    <dbReference type="NCBI Taxonomy" id="61221"/>
    <lineage>
        <taxon>Eukaryota</taxon>
        <taxon>Metazoa</taxon>
        <taxon>Chordata</taxon>
        <taxon>Craniata</taxon>
        <taxon>Vertebrata</taxon>
        <taxon>Euteleostomi</taxon>
        <taxon>Lepidosauria</taxon>
        <taxon>Squamata</taxon>
        <taxon>Bifurcata</taxon>
        <taxon>Unidentata</taxon>
        <taxon>Episquamata</taxon>
        <taxon>Toxicofera</taxon>
        <taxon>Anguimorpha</taxon>
        <taxon>Paleoanguimorpha</taxon>
        <taxon>Varanoidea</taxon>
        <taxon>Varanidae</taxon>
        <taxon>Varanus</taxon>
    </lineage>
</organism>
<sequence>MATEREAAASSGCVLYEAVVDKGVKTEELDPAGLVTFDGPKRSRKASHNTQAGSIGECLSWAAAKQAERDLDDGLLSHCWESQWQEFLRTVQSPSSGWSNSQLSGPPLLGPSVTSASVYQGPPTMQEVASGLMPGPREGSAKDNSDTEPVEELDDGDVKGEAVPEEALSAEMHRQRFRWFCYQEADGPREVCAQLREICLKWLQPERNPKEHMVELIVLEQFLAILPEEIQGWVGEGGPETCAQAVALVEEFLLRQQEAERWKQEVLGEFEEVAMSFSREDDDGERHPSREIKQEGATLLAVNGWDSEDEDAPFEVPLERIEPRDPEDNAENQTGPKWEQANKRQNKSSLCQNSNSSETAVHQRIYAGKRRHMCNICGKAFTQKSNLNRHLRTHIGGKKFQCFKCGKSFNWETSYIRHQRFHSGEKPYPCLDCGKSFSRSANLIIHQRIHTGEKPHQCTDCGQSFSQISNLVRHHRVHTGEKPYKCLECEKSFTQKSNLIKHQSVHSGDKPHRRSNCGKRFNQKPNRGRLERIPPGENPCKCFKCGKVFSRRGNLLRHQSIHTKDKPHKC</sequence>
<evidence type="ECO:0000259" key="13">
    <source>
        <dbReference type="PROSITE" id="PS50157"/>
    </source>
</evidence>
<keyword evidence="8" id="KW-0238">DNA-binding</keyword>
<evidence type="ECO:0000259" key="14">
    <source>
        <dbReference type="PROSITE" id="PS50804"/>
    </source>
</evidence>
<feature type="region of interest" description="Disordered" evidence="12">
    <location>
        <begin position="318"/>
        <end position="356"/>
    </location>
</feature>